<dbReference type="Proteomes" id="UP001597252">
    <property type="component" value="Unassembled WGS sequence"/>
</dbReference>
<comment type="caution">
    <text evidence="1">The sequence shown here is derived from an EMBL/GenBank/DDBJ whole genome shotgun (WGS) entry which is preliminary data.</text>
</comment>
<dbReference type="InterPro" id="IPR007612">
    <property type="entry name" value="LOR"/>
</dbReference>
<dbReference type="InterPro" id="IPR025659">
    <property type="entry name" value="Tubby-like_C"/>
</dbReference>
<keyword evidence="2" id="KW-1185">Reference proteome</keyword>
<proteinExistence type="predicted"/>
<organism evidence="1 2">
    <name type="scientific">Lacticaseibacillus baoqingensis</name>
    <dbReference type="NCBI Taxonomy" id="2486013"/>
    <lineage>
        <taxon>Bacteria</taxon>
        <taxon>Bacillati</taxon>
        <taxon>Bacillota</taxon>
        <taxon>Bacilli</taxon>
        <taxon>Lactobacillales</taxon>
        <taxon>Lactobacillaceae</taxon>
        <taxon>Lacticaseibacillus</taxon>
    </lineage>
</organism>
<evidence type="ECO:0000313" key="2">
    <source>
        <dbReference type="Proteomes" id="UP001597252"/>
    </source>
</evidence>
<gene>
    <name evidence="1" type="ORF">ACFQ5J_04850</name>
</gene>
<dbReference type="EMBL" id="JBHTON010000014">
    <property type="protein sequence ID" value="MFD1484552.1"/>
    <property type="molecule type" value="Genomic_DNA"/>
</dbReference>
<accession>A0ABW4E3Q8</accession>
<evidence type="ECO:0000313" key="1">
    <source>
        <dbReference type="EMBL" id="MFD1484552.1"/>
    </source>
</evidence>
<dbReference type="Pfam" id="PF04525">
    <property type="entry name" value="LOR"/>
    <property type="match status" value="1"/>
</dbReference>
<reference evidence="2" key="1">
    <citation type="journal article" date="2019" name="Int. J. Syst. Evol. Microbiol.">
        <title>The Global Catalogue of Microorganisms (GCM) 10K type strain sequencing project: providing services to taxonomists for standard genome sequencing and annotation.</title>
        <authorList>
            <consortium name="The Broad Institute Genomics Platform"/>
            <consortium name="The Broad Institute Genome Sequencing Center for Infectious Disease"/>
            <person name="Wu L."/>
            <person name="Ma J."/>
        </authorList>
    </citation>
    <scope>NUCLEOTIDE SEQUENCE [LARGE SCALE GENOMIC DNA]</scope>
    <source>
        <strain evidence="2">CCM 8903</strain>
    </source>
</reference>
<dbReference type="SUPFAM" id="SSF54518">
    <property type="entry name" value="Tubby C-terminal domain-like"/>
    <property type="match status" value="1"/>
</dbReference>
<protein>
    <submittedName>
        <fullName evidence="1">LURP-one-related/scramblase family protein</fullName>
    </submittedName>
</protein>
<dbReference type="RefSeq" id="WP_125751090.1">
    <property type="nucleotide sequence ID" value="NZ_JBHTON010000014.1"/>
</dbReference>
<sequence>MLFYVDAQSLKDTGMSVVKDGDFKPVYILNGRHGLANDGFNLHTIGGQELGEIRQKTVGIFPRYDLYVARQRVGSIKKMAGVWREFIFVSDLNWMIIGNLLANQYHIYHGVKSITTIAEAGTASNTVFKLEIDDPNNVAAGLLIAAILDRWRQVHNANPLVRHDNVGMSFGM</sequence>
<name>A0ABW4E3Q8_9LACO</name>